<gene>
    <name evidence="1" type="ORF">VNO78_08842</name>
</gene>
<protein>
    <submittedName>
        <fullName evidence="1">Uncharacterized protein</fullName>
    </submittedName>
</protein>
<organism evidence="1 2">
    <name type="scientific">Psophocarpus tetragonolobus</name>
    <name type="common">Winged bean</name>
    <name type="synonym">Dolichos tetragonolobus</name>
    <dbReference type="NCBI Taxonomy" id="3891"/>
    <lineage>
        <taxon>Eukaryota</taxon>
        <taxon>Viridiplantae</taxon>
        <taxon>Streptophyta</taxon>
        <taxon>Embryophyta</taxon>
        <taxon>Tracheophyta</taxon>
        <taxon>Spermatophyta</taxon>
        <taxon>Magnoliopsida</taxon>
        <taxon>eudicotyledons</taxon>
        <taxon>Gunneridae</taxon>
        <taxon>Pentapetalae</taxon>
        <taxon>rosids</taxon>
        <taxon>fabids</taxon>
        <taxon>Fabales</taxon>
        <taxon>Fabaceae</taxon>
        <taxon>Papilionoideae</taxon>
        <taxon>50 kb inversion clade</taxon>
        <taxon>NPAAA clade</taxon>
        <taxon>indigoferoid/millettioid clade</taxon>
        <taxon>Phaseoleae</taxon>
        <taxon>Psophocarpus</taxon>
    </lineage>
</organism>
<accession>A0AAN9T630</accession>
<reference evidence="1 2" key="1">
    <citation type="submission" date="2024-01" db="EMBL/GenBank/DDBJ databases">
        <title>The genomes of 5 underutilized Papilionoideae crops provide insights into root nodulation and disease resistanc.</title>
        <authorList>
            <person name="Jiang F."/>
        </authorList>
    </citation>
    <scope>NUCLEOTIDE SEQUENCE [LARGE SCALE GENOMIC DNA]</scope>
    <source>
        <strain evidence="1">DUOXIRENSHENG_FW03</strain>
        <tissue evidence="1">Leaves</tissue>
    </source>
</reference>
<comment type="caution">
    <text evidence="1">The sequence shown here is derived from an EMBL/GenBank/DDBJ whole genome shotgun (WGS) entry which is preliminary data.</text>
</comment>
<sequence>MIIQDIKRGKWILQLIPNMMKKGNNHFRLRERTTLRVSFSWWTAGYSRALALIQIQQTHICHSLVHRQLGTKKLLRLIDQLKNNIENLHDDGSHL</sequence>
<evidence type="ECO:0000313" key="1">
    <source>
        <dbReference type="EMBL" id="KAK7407163.1"/>
    </source>
</evidence>
<keyword evidence="2" id="KW-1185">Reference proteome</keyword>
<proteinExistence type="predicted"/>
<name>A0AAN9T630_PSOTE</name>
<dbReference type="EMBL" id="JAYMYS010000002">
    <property type="protein sequence ID" value="KAK7407163.1"/>
    <property type="molecule type" value="Genomic_DNA"/>
</dbReference>
<dbReference type="Proteomes" id="UP001386955">
    <property type="component" value="Unassembled WGS sequence"/>
</dbReference>
<evidence type="ECO:0000313" key="2">
    <source>
        <dbReference type="Proteomes" id="UP001386955"/>
    </source>
</evidence>
<dbReference type="AlphaFoldDB" id="A0AAN9T630"/>